<reference evidence="5" key="1">
    <citation type="submission" date="2015-10" db="EMBL/GenBank/DDBJ databases">
        <title>Genome of Paenibacillus bovis sp. nov.</title>
        <authorList>
            <person name="Wu Z."/>
            <person name="Gao C."/>
            <person name="Liu Z."/>
            <person name="Zheng H."/>
        </authorList>
    </citation>
    <scope>NUCLEOTIDE SEQUENCE [LARGE SCALE GENOMIC DNA]</scope>
    <source>
        <strain evidence="5">BD3526</strain>
    </source>
</reference>
<evidence type="ECO:0000256" key="3">
    <source>
        <dbReference type="SAM" id="MobiDB-lite"/>
    </source>
</evidence>
<feature type="compositionally biased region" description="Basic and acidic residues" evidence="3">
    <location>
        <begin position="7"/>
        <end position="21"/>
    </location>
</feature>
<dbReference type="InterPro" id="IPR011856">
    <property type="entry name" value="tRNA_endonuc-like_dom_sf"/>
</dbReference>
<dbReference type="Proteomes" id="UP000078148">
    <property type="component" value="Chromosome"/>
</dbReference>
<dbReference type="KEGG" id="pbv:AR543_11130"/>
<feature type="region of interest" description="Disordered" evidence="3">
    <location>
        <begin position="1"/>
        <end position="21"/>
    </location>
</feature>
<dbReference type="InterPro" id="IPR011335">
    <property type="entry name" value="Restrct_endonuc-II-like"/>
</dbReference>
<dbReference type="NCBIfam" id="NF009154">
    <property type="entry name" value="PRK12497.3-3"/>
    <property type="match status" value="1"/>
</dbReference>
<dbReference type="EMBL" id="CP013023">
    <property type="protein sequence ID" value="ANF98762.1"/>
    <property type="molecule type" value="Genomic_DNA"/>
</dbReference>
<evidence type="ECO:0000313" key="4">
    <source>
        <dbReference type="EMBL" id="ANF98762.1"/>
    </source>
</evidence>
<dbReference type="GO" id="GO:0003676">
    <property type="term" value="F:nucleic acid binding"/>
    <property type="evidence" value="ECO:0007669"/>
    <property type="project" value="InterPro"/>
</dbReference>
<evidence type="ECO:0000313" key="5">
    <source>
        <dbReference type="Proteomes" id="UP000078148"/>
    </source>
</evidence>
<dbReference type="PANTHER" id="PTHR34039:SF1">
    <property type="entry name" value="UPF0102 PROTEIN YRAN"/>
    <property type="match status" value="1"/>
</dbReference>
<protein>
    <recommendedName>
        <fullName evidence="2">UPF0102 protein AR543_11130</fullName>
    </recommendedName>
</protein>
<dbReference type="NCBIfam" id="TIGR00252">
    <property type="entry name" value="YraN family protein"/>
    <property type="match status" value="1"/>
</dbReference>
<dbReference type="Pfam" id="PF02021">
    <property type="entry name" value="UPF0102"/>
    <property type="match status" value="1"/>
</dbReference>
<dbReference type="HAMAP" id="MF_00048">
    <property type="entry name" value="UPF0102"/>
    <property type="match status" value="1"/>
</dbReference>
<comment type="similarity">
    <text evidence="1 2">Belongs to the UPF0102 family.</text>
</comment>
<dbReference type="Gene3D" id="3.40.1350.10">
    <property type="match status" value="1"/>
</dbReference>
<proteinExistence type="inferred from homology"/>
<dbReference type="AlphaFoldDB" id="A0A172ZMW2"/>
<dbReference type="NCBIfam" id="NF009150">
    <property type="entry name" value="PRK12497.1-3"/>
    <property type="match status" value="1"/>
</dbReference>
<evidence type="ECO:0000256" key="1">
    <source>
        <dbReference type="ARBA" id="ARBA00006738"/>
    </source>
</evidence>
<organism evidence="4 5">
    <name type="scientific">Paenibacillus bovis</name>
    <dbReference type="NCBI Taxonomy" id="1616788"/>
    <lineage>
        <taxon>Bacteria</taxon>
        <taxon>Bacillati</taxon>
        <taxon>Bacillota</taxon>
        <taxon>Bacilli</taxon>
        <taxon>Bacillales</taxon>
        <taxon>Paenibacillaceae</taxon>
        <taxon>Paenibacillus</taxon>
    </lineage>
</organism>
<reference evidence="4 5" key="2">
    <citation type="journal article" date="2016" name="Int. J. Syst. Evol. Microbiol.">
        <title>Paenibacillus bovis sp. nov., isolated from raw yak (Bos grunniens) milk.</title>
        <authorList>
            <person name="Gao C."/>
            <person name="Han J."/>
            <person name="Liu Z."/>
            <person name="Xu X."/>
            <person name="Hang F."/>
            <person name="Wu Z."/>
        </authorList>
    </citation>
    <scope>NUCLEOTIDE SEQUENCE [LARGE SCALE GENOMIC DNA]</scope>
    <source>
        <strain evidence="4 5">BD3526</strain>
    </source>
</reference>
<name>A0A172ZMW2_9BACL</name>
<sequence>MAAACTARDEQQEERQDNRKLKGRIAEDTAAYYLDQQGYEILTRNWRCRSGELDIIAAVNGVIVIVEVRSRSGITHGTAAESVDWRKQRQVRETAEVYAHCMNQHHQRFRYDVISIQMNSAYQVTELEHIIEAF</sequence>
<dbReference type="STRING" id="1616788.AR543_11130"/>
<dbReference type="PANTHER" id="PTHR34039">
    <property type="entry name" value="UPF0102 PROTEIN YRAN"/>
    <property type="match status" value="1"/>
</dbReference>
<gene>
    <name evidence="4" type="ORF">AR543_11130</name>
</gene>
<dbReference type="CDD" id="cd20736">
    <property type="entry name" value="PoNe_Nuclease"/>
    <property type="match status" value="1"/>
</dbReference>
<evidence type="ECO:0000256" key="2">
    <source>
        <dbReference type="HAMAP-Rule" id="MF_00048"/>
    </source>
</evidence>
<dbReference type="InterPro" id="IPR003509">
    <property type="entry name" value="UPF0102_YraN-like"/>
</dbReference>
<keyword evidence="5" id="KW-1185">Reference proteome</keyword>
<dbReference type="SUPFAM" id="SSF52980">
    <property type="entry name" value="Restriction endonuclease-like"/>
    <property type="match status" value="1"/>
</dbReference>
<accession>A0A172ZMW2</accession>